<dbReference type="InterPro" id="IPR052091">
    <property type="entry name" value="Beta-ala_Activ/Resist"/>
</dbReference>
<evidence type="ECO:0000313" key="4">
    <source>
        <dbReference type="EMBL" id="SQC38298.1"/>
    </source>
</evidence>
<gene>
    <name evidence="4" type="primary">entF_3</name>
    <name evidence="4" type="ORF">NCTC9128_04419</name>
</gene>
<dbReference type="FunFam" id="3.40.50.980:FF:000002">
    <property type="entry name" value="Enterobactin synthetase component F"/>
    <property type="match status" value="1"/>
</dbReference>
<dbReference type="Proteomes" id="UP000251088">
    <property type="component" value="Unassembled WGS sequence"/>
</dbReference>
<name>A0A2X3E7C3_KLEPN</name>
<organism evidence="4 5">
    <name type="scientific">Klebsiella pneumoniae</name>
    <dbReference type="NCBI Taxonomy" id="573"/>
    <lineage>
        <taxon>Bacteria</taxon>
        <taxon>Pseudomonadati</taxon>
        <taxon>Pseudomonadota</taxon>
        <taxon>Gammaproteobacteria</taxon>
        <taxon>Enterobacterales</taxon>
        <taxon>Enterobacteriaceae</taxon>
        <taxon>Klebsiella/Raoultella group</taxon>
        <taxon>Klebsiella</taxon>
        <taxon>Klebsiella pneumoniae complex</taxon>
    </lineage>
</organism>
<comment type="cofactor">
    <cofactor evidence="1">
        <name>pantetheine 4'-phosphate</name>
        <dbReference type="ChEBI" id="CHEBI:47942"/>
    </cofactor>
</comment>
<dbReference type="EC" id="2.7.7.-" evidence="4"/>
<dbReference type="InterPro" id="IPR042099">
    <property type="entry name" value="ANL_N_sf"/>
</dbReference>
<dbReference type="InterPro" id="IPR000873">
    <property type="entry name" value="AMP-dep_synth/lig_dom"/>
</dbReference>
<evidence type="ECO:0000256" key="1">
    <source>
        <dbReference type="ARBA" id="ARBA00001957"/>
    </source>
</evidence>
<dbReference type="SUPFAM" id="SSF56801">
    <property type="entry name" value="Acetyl-CoA synthetase-like"/>
    <property type="match status" value="1"/>
</dbReference>
<dbReference type="Gene3D" id="3.40.50.12780">
    <property type="entry name" value="N-terminal domain of ligase-like"/>
    <property type="match status" value="1"/>
</dbReference>
<dbReference type="Pfam" id="PF00501">
    <property type="entry name" value="AMP-binding"/>
    <property type="match status" value="1"/>
</dbReference>
<protein>
    <submittedName>
        <fullName evidence="4">Enterobactin synthase subunit F</fullName>
        <ecNumber evidence="4">2.7.7.-</ecNumber>
    </submittedName>
</protein>
<evidence type="ECO:0000256" key="2">
    <source>
        <dbReference type="ARBA" id="ARBA00022450"/>
    </source>
</evidence>
<proteinExistence type="predicted"/>
<accession>A0A2X3E7C3</accession>
<dbReference type="EMBL" id="UAWN01000013">
    <property type="protein sequence ID" value="SQC38298.1"/>
    <property type="molecule type" value="Genomic_DNA"/>
</dbReference>
<feature type="domain" description="AMP-dependent synthetase/ligase" evidence="3">
    <location>
        <begin position="4"/>
        <end position="143"/>
    </location>
</feature>
<dbReference type="GO" id="GO:0016779">
    <property type="term" value="F:nucleotidyltransferase activity"/>
    <property type="evidence" value="ECO:0007669"/>
    <property type="project" value="UniProtKB-KW"/>
</dbReference>
<dbReference type="PANTHER" id="PTHR44394">
    <property type="entry name" value="BETA-ALANINE-ACTIVATING ENZYME"/>
    <property type="match status" value="1"/>
</dbReference>
<dbReference type="PANTHER" id="PTHR44394:SF1">
    <property type="entry name" value="BETA-ALANINE-ACTIVATING ENZYME"/>
    <property type="match status" value="1"/>
</dbReference>
<reference evidence="4 5" key="1">
    <citation type="submission" date="2018-06" db="EMBL/GenBank/DDBJ databases">
        <authorList>
            <consortium name="Pathogen Informatics"/>
            <person name="Doyle S."/>
        </authorList>
    </citation>
    <scope>NUCLEOTIDE SEQUENCE [LARGE SCALE GENOMIC DNA]</scope>
    <source>
        <strain evidence="4 5">NCTC9128</strain>
    </source>
</reference>
<keyword evidence="4" id="KW-0548">Nucleotidyltransferase</keyword>
<dbReference type="GO" id="GO:0016877">
    <property type="term" value="F:ligase activity, forming carbon-sulfur bonds"/>
    <property type="evidence" value="ECO:0007669"/>
    <property type="project" value="UniProtKB-ARBA"/>
</dbReference>
<dbReference type="GO" id="GO:0043041">
    <property type="term" value="P:amino acid activation for nonribosomal peptide biosynthetic process"/>
    <property type="evidence" value="ECO:0007669"/>
    <property type="project" value="TreeGrafter"/>
</dbReference>
<dbReference type="AlphaFoldDB" id="A0A2X3E7C3"/>
<keyword evidence="2" id="KW-0596">Phosphopantetheine</keyword>
<keyword evidence="4" id="KW-0808">Transferase</keyword>
<sequence>MVGQTAIVNRLLWMQDRYPLSADDVVAQKTPCSFDVSVWEFWWPFIAGAQLVMAEPEAHRDPQAMQQFFARYGVTTTHFVPSMLAAFVASLDADSIAACRTLRRVFCSGEALPTELCREWERLTGAPLHNLYGPTEAAVDVSWYPPAALSWRP</sequence>
<evidence type="ECO:0000259" key="3">
    <source>
        <dbReference type="Pfam" id="PF00501"/>
    </source>
</evidence>
<evidence type="ECO:0000313" key="5">
    <source>
        <dbReference type="Proteomes" id="UP000251088"/>
    </source>
</evidence>